<gene>
    <name evidence="2" type="ORF">CYMTET_32769</name>
</gene>
<dbReference type="InterPro" id="IPR044972">
    <property type="entry name" value="Mot1"/>
</dbReference>
<dbReference type="GO" id="GO:0017025">
    <property type="term" value="F:TBP-class protein binding"/>
    <property type="evidence" value="ECO:0007669"/>
    <property type="project" value="InterPro"/>
</dbReference>
<sequence length="201" mass="21406">MVDGVELSIEHSSVKHVSGHRWRRKKSVTTCTVSVSEGDAGAAPKHIFQALQYLRKLCSHPLLALDASEDGEGATRSLRHYAQSRNVAVPGAGSEAAGPKLLEWGHELQHAAKLVVLKQLLEDCGLGEASRGATAQGDVEDVAGVGGGGGHRYALPGCEALAQRFRCRQFQPPGCRLARPPPSLAPGVEREGRRETLAHLT</sequence>
<protein>
    <submittedName>
        <fullName evidence="2">Btaf1 RNA polymerase II, B-TFIID transcription factor-associated, 170kDa</fullName>
    </submittedName>
</protein>
<feature type="compositionally biased region" description="Basic and acidic residues" evidence="1">
    <location>
        <begin position="188"/>
        <end position="201"/>
    </location>
</feature>
<comment type="caution">
    <text evidence="2">The sequence shown here is derived from an EMBL/GenBank/DDBJ whole genome shotgun (WGS) entry which is preliminary data.</text>
</comment>
<evidence type="ECO:0000313" key="3">
    <source>
        <dbReference type="Proteomes" id="UP001190700"/>
    </source>
</evidence>
<name>A0AAE0FED9_9CHLO</name>
<organism evidence="2 3">
    <name type="scientific">Cymbomonas tetramitiformis</name>
    <dbReference type="NCBI Taxonomy" id="36881"/>
    <lineage>
        <taxon>Eukaryota</taxon>
        <taxon>Viridiplantae</taxon>
        <taxon>Chlorophyta</taxon>
        <taxon>Pyramimonadophyceae</taxon>
        <taxon>Pyramimonadales</taxon>
        <taxon>Pyramimonadaceae</taxon>
        <taxon>Cymbomonas</taxon>
    </lineage>
</organism>
<proteinExistence type="predicted"/>
<dbReference type="PANTHER" id="PTHR36498">
    <property type="entry name" value="TATA-BINDING PROTEIN-ASSOCIATED FACTOR 172"/>
    <property type="match status" value="1"/>
</dbReference>
<dbReference type="PANTHER" id="PTHR36498:SF1">
    <property type="entry name" value="TATA-BINDING PROTEIN-ASSOCIATED FACTOR 172"/>
    <property type="match status" value="1"/>
</dbReference>
<accession>A0AAE0FED9</accession>
<dbReference type="GO" id="GO:0003677">
    <property type="term" value="F:DNA binding"/>
    <property type="evidence" value="ECO:0007669"/>
    <property type="project" value="InterPro"/>
</dbReference>
<evidence type="ECO:0000313" key="2">
    <source>
        <dbReference type="EMBL" id="KAK3258175.1"/>
    </source>
</evidence>
<reference evidence="2 3" key="1">
    <citation type="journal article" date="2015" name="Genome Biol. Evol.">
        <title>Comparative Genomics of a Bacterivorous Green Alga Reveals Evolutionary Causalities and Consequences of Phago-Mixotrophic Mode of Nutrition.</title>
        <authorList>
            <person name="Burns J.A."/>
            <person name="Paasch A."/>
            <person name="Narechania A."/>
            <person name="Kim E."/>
        </authorList>
    </citation>
    <scope>NUCLEOTIDE SEQUENCE [LARGE SCALE GENOMIC DNA]</scope>
    <source>
        <strain evidence="2 3">PLY_AMNH</strain>
    </source>
</reference>
<evidence type="ECO:0000256" key="1">
    <source>
        <dbReference type="SAM" id="MobiDB-lite"/>
    </source>
</evidence>
<feature type="region of interest" description="Disordered" evidence="1">
    <location>
        <begin position="178"/>
        <end position="201"/>
    </location>
</feature>
<dbReference type="GO" id="GO:0016887">
    <property type="term" value="F:ATP hydrolysis activity"/>
    <property type="evidence" value="ECO:0007669"/>
    <property type="project" value="InterPro"/>
</dbReference>
<dbReference type="EMBL" id="LGRX02019756">
    <property type="protein sequence ID" value="KAK3258175.1"/>
    <property type="molecule type" value="Genomic_DNA"/>
</dbReference>
<dbReference type="AlphaFoldDB" id="A0AAE0FED9"/>
<keyword evidence="3" id="KW-1185">Reference proteome</keyword>
<dbReference type="Proteomes" id="UP001190700">
    <property type="component" value="Unassembled WGS sequence"/>
</dbReference>